<evidence type="ECO:0000313" key="3">
    <source>
        <dbReference type="EMBL" id="SYV92806.1"/>
    </source>
</evidence>
<organism evidence="2 4">
    <name type="scientific">Mycoplasmopsis synoviae</name>
    <name type="common">Mycoplasma synoviae</name>
    <dbReference type="NCBI Taxonomy" id="2109"/>
    <lineage>
        <taxon>Bacteria</taxon>
        <taxon>Bacillati</taxon>
        <taxon>Mycoplasmatota</taxon>
        <taxon>Mycoplasmoidales</taxon>
        <taxon>Metamycoplasmataceae</taxon>
        <taxon>Mycoplasmopsis</taxon>
    </lineage>
</organism>
<feature type="region of interest" description="Disordered" evidence="1">
    <location>
        <begin position="1"/>
        <end position="36"/>
    </location>
</feature>
<dbReference type="AlphaFoldDB" id="A0A3B0PTB0"/>
<sequence>MQQGNQDGTQAGQTDETAGSGTPQASSPQTMPNSSQ</sequence>
<proteinExistence type="predicted"/>
<evidence type="ECO:0000256" key="1">
    <source>
        <dbReference type="SAM" id="MobiDB-lite"/>
    </source>
</evidence>
<reference evidence="4" key="1">
    <citation type="submission" date="2018-06" db="EMBL/GenBank/DDBJ databases">
        <authorList>
            <consortium name="Pathogen Informatics"/>
        </authorList>
    </citation>
    <scope>NUCLEOTIDE SEQUENCE [LARGE SCALE GENOMIC DNA]</scope>
    <source>
        <strain evidence="4">NCTC10124</strain>
    </source>
</reference>
<dbReference type="EMBL" id="LS991953">
    <property type="protein sequence ID" value="SYV92793.1"/>
    <property type="molecule type" value="Genomic_DNA"/>
</dbReference>
<gene>
    <name evidence="2" type="ORF">NCTC10124_00520</name>
    <name evidence="3" type="ORF">NCTC10124_00533</name>
</gene>
<dbReference type="Proteomes" id="UP000259328">
    <property type="component" value="Chromosome"/>
</dbReference>
<reference evidence="2" key="2">
    <citation type="submission" date="2018-06" db="EMBL/GenBank/DDBJ databases">
        <authorList>
            <consortium name="Pathogen Informatics"/>
            <person name="Doyle S."/>
        </authorList>
    </citation>
    <scope>NUCLEOTIDE SEQUENCE</scope>
    <source>
        <strain evidence="2">NCTC10124</strain>
    </source>
</reference>
<protein>
    <submittedName>
        <fullName evidence="2">Uncharacterized protein</fullName>
    </submittedName>
</protein>
<evidence type="ECO:0000313" key="4">
    <source>
        <dbReference type="Proteomes" id="UP000259328"/>
    </source>
</evidence>
<dbReference type="EMBL" id="LS991953">
    <property type="protein sequence ID" value="SYV92806.1"/>
    <property type="molecule type" value="Genomic_DNA"/>
</dbReference>
<evidence type="ECO:0000313" key="2">
    <source>
        <dbReference type="EMBL" id="SYV92793.1"/>
    </source>
</evidence>
<accession>A0A3B0PTB0</accession>
<name>A0A3B0PTB0_MYCSY</name>